<evidence type="ECO:0000313" key="3">
    <source>
        <dbReference type="Proteomes" id="UP001383192"/>
    </source>
</evidence>
<sequence>MTRYPILEERHFADGELVSSALMFAESIQYIMDFAATRALNTLFSLINKTVRNIIEYNLEHPDFPLAPERIEQYGTKRLLASIVWAFSNGANSDLGAEMGDFLRNRPG</sequence>
<reference evidence="2 3" key="1">
    <citation type="submission" date="2024-01" db="EMBL/GenBank/DDBJ databases">
        <title>A draft genome for a cacao thread blight-causing isolate of Paramarasmius palmivorus.</title>
        <authorList>
            <person name="Baruah I.K."/>
            <person name="Bukari Y."/>
            <person name="Amoako-Attah I."/>
            <person name="Meinhardt L.W."/>
            <person name="Bailey B.A."/>
            <person name="Cohen S.P."/>
        </authorList>
    </citation>
    <scope>NUCLEOTIDE SEQUENCE [LARGE SCALE GENOMIC DNA]</scope>
    <source>
        <strain evidence="2 3">GH-12</strain>
    </source>
</reference>
<dbReference type="Gene3D" id="1.10.472.130">
    <property type="match status" value="1"/>
</dbReference>
<keyword evidence="3" id="KW-1185">Reference proteome</keyword>
<accession>A0AAW0BBT6</accession>
<dbReference type="InterPro" id="IPR041466">
    <property type="entry name" value="Dynein_AAA5_ext"/>
</dbReference>
<feature type="domain" description="Dynein heavy chain AAA 5 extension" evidence="1">
    <location>
        <begin position="13"/>
        <end position="105"/>
    </location>
</feature>
<dbReference type="Pfam" id="PF17852">
    <property type="entry name" value="Dynein_AAA_lid"/>
    <property type="match status" value="1"/>
</dbReference>
<gene>
    <name evidence="2" type="primary">DYN1_3</name>
    <name evidence="2" type="ORF">VNI00_016759</name>
</gene>
<dbReference type="EMBL" id="JAYKXP010000139">
    <property type="protein sequence ID" value="KAK7023453.1"/>
    <property type="molecule type" value="Genomic_DNA"/>
</dbReference>
<protein>
    <submittedName>
        <fullName evidence="2">Dynein heavy chain</fullName>
    </submittedName>
</protein>
<dbReference type="Proteomes" id="UP001383192">
    <property type="component" value="Unassembled WGS sequence"/>
</dbReference>
<name>A0AAW0BBT6_9AGAR</name>
<comment type="caution">
    <text evidence="2">The sequence shown here is derived from an EMBL/GenBank/DDBJ whole genome shotgun (WGS) entry which is preliminary data.</text>
</comment>
<proteinExistence type="predicted"/>
<organism evidence="2 3">
    <name type="scientific">Paramarasmius palmivorus</name>
    <dbReference type="NCBI Taxonomy" id="297713"/>
    <lineage>
        <taxon>Eukaryota</taxon>
        <taxon>Fungi</taxon>
        <taxon>Dikarya</taxon>
        <taxon>Basidiomycota</taxon>
        <taxon>Agaricomycotina</taxon>
        <taxon>Agaricomycetes</taxon>
        <taxon>Agaricomycetidae</taxon>
        <taxon>Agaricales</taxon>
        <taxon>Marasmiineae</taxon>
        <taxon>Marasmiaceae</taxon>
        <taxon>Paramarasmius</taxon>
    </lineage>
</organism>
<evidence type="ECO:0000313" key="2">
    <source>
        <dbReference type="EMBL" id="KAK7023453.1"/>
    </source>
</evidence>
<dbReference type="AlphaFoldDB" id="A0AAW0BBT6"/>
<evidence type="ECO:0000259" key="1">
    <source>
        <dbReference type="Pfam" id="PF17852"/>
    </source>
</evidence>